<dbReference type="InParanoid" id="A0A507B484"/>
<evidence type="ECO:0000313" key="3">
    <source>
        <dbReference type="Proteomes" id="UP000319257"/>
    </source>
</evidence>
<keyword evidence="3" id="KW-1185">Reference proteome</keyword>
<feature type="compositionally biased region" description="Low complexity" evidence="1">
    <location>
        <begin position="19"/>
        <end position="36"/>
    </location>
</feature>
<evidence type="ECO:0000313" key="2">
    <source>
        <dbReference type="EMBL" id="TPX14557.1"/>
    </source>
</evidence>
<name>A0A507B484_9PEZI</name>
<dbReference type="GeneID" id="41972696"/>
<evidence type="ECO:0000256" key="1">
    <source>
        <dbReference type="SAM" id="MobiDB-lite"/>
    </source>
</evidence>
<dbReference type="EMBL" id="SKBQ01000027">
    <property type="protein sequence ID" value="TPX14557.1"/>
    <property type="molecule type" value="Genomic_DNA"/>
</dbReference>
<feature type="region of interest" description="Disordered" evidence="1">
    <location>
        <begin position="1"/>
        <end position="46"/>
    </location>
</feature>
<organism evidence="2 3">
    <name type="scientific">Thyridium curvatum</name>
    <dbReference type="NCBI Taxonomy" id="1093900"/>
    <lineage>
        <taxon>Eukaryota</taxon>
        <taxon>Fungi</taxon>
        <taxon>Dikarya</taxon>
        <taxon>Ascomycota</taxon>
        <taxon>Pezizomycotina</taxon>
        <taxon>Sordariomycetes</taxon>
        <taxon>Sordariomycetidae</taxon>
        <taxon>Thyridiales</taxon>
        <taxon>Thyridiaceae</taxon>
        <taxon>Thyridium</taxon>
    </lineage>
</organism>
<gene>
    <name evidence="2" type="ORF">E0L32_005249</name>
</gene>
<dbReference type="RefSeq" id="XP_030996268.1">
    <property type="nucleotide sequence ID" value="XM_031139750.1"/>
</dbReference>
<dbReference type="Proteomes" id="UP000319257">
    <property type="component" value="Unassembled WGS sequence"/>
</dbReference>
<comment type="caution">
    <text evidence="2">The sequence shown here is derived from an EMBL/GenBank/DDBJ whole genome shotgun (WGS) entry which is preliminary data.</text>
</comment>
<proteinExistence type="predicted"/>
<feature type="compositionally biased region" description="Polar residues" evidence="1">
    <location>
        <begin position="1"/>
        <end position="12"/>
    </location>
</feature>
<dbReference type="AlphaFoldDB" id="A0A507B484"/>
<sequence>MPLSFNNVFSSKQSKESTSDAASTKTLTDDSSSTYSFPTKDTPKQKFQTDKEKELLQAAYKNSVQMGNC</sequence>
<reference evidence="2 3" key="1">
    <citation type="submission" date="2019-06" db="EMBL/GenBank/DDBJ databases">
        <title>Draft genome sequence of the filamentous fungus Phialemoniopsis curvata isolated from diesel fuel.</title>
        <authorList>
            <person name="Varaljay V.A."/>
            <person name="Lyon W.J."/>
            <person name="Crouch A.L."/>
            <person name="Drake C.E."/>
            <person name="Hollomon J.M."/>
            <person name="Nadeau L.J."/>
            <person name="Nunn H.S."/>
            <person name="Stevenson B.S."/>
            <person name="Bojanowski C.L."/>
            <person name="Crookes-Goodson W.J."/>
        </authorList>
    </citation>
    <scope>NUCLEOTIDE SEQUENCE [LARGE SCALE GENOMIC DNA]</scope>
    <source>
        <strain evidence="2 3">D216</strain>
    </source>
</reference>
<protein>
    <submittedName>
        <fullName evidence="2">Uncharacterized protein</fullName>
    </submittedName>
</protein>
<accession>A0A507B484</accession>